<sequence length="121" mass="14101">MEFVQGDKHRVKELEKELKHKTKLARLHHKNKVEEKFTTGNAKREAWQGLNTMMGRAQKPAQIKCSDPASFAEQFNFFYARFNRTDRQDDPSLPSPHIIVEKWKVTSILPRVNPQTASRVV</sequence>
<reference evidence="1" key="1">
    <citation type="journal article" date="2023" name="Science">
        <title>Genome structures resolve the early diversification of teleost fishes.</title>
        <authorList>
            <person name="Parey E."/>
            <person name="Louis A."/>
            <person name="Montfort J."/>
            <person name="Bouchez O."/>
            <person name="Roques C."/>
            <person name="Iampietro C."/>
            <person name="Lluch J."/>
            <person name="Castinel A."/>
            <person name="Donnadieu C."/>
            <person name="Desvignes T."/>
            <person name="Floi Bucao C."/>
            <person name="Jouanno E."/>
            <person name="Wen M."/>
            <person name="Mejri S."/>
            <person name="Dirks R."/>
            <person name="Jansen H."/>
            <person name="Henkel C."/>
            <person name="Chen W.J."/>
            <person name="Zahm M."/>
            <person name="Cabau C."/>
            <person name="Klopp C."/>
            <person name="Thompson A.W."/>
            <person name="Robinson-Rechavi M."/>
            <person name="Braasch I."/>
            <person name="Lecointre G."/>
            <person name="Bobe J."/>
            <person name="Postlethwait J.H."/>
            <person name="Berthelot C."/>
            <person name="Roest Crollius H."/>
            <person name="Guiguen Y."/>
        </authorList>
    </citation>
    <scope>NUCLEOTIDE SEQUENCE</scope>
    <source>
        <strain evidence="1">NC1722</strain>
    </source>
</reference>
<protein>
    <submittedName>
        <fullName evidence="1">Uncharacterized protein</fullName>
    </submittedName>
</protein>
<gene>
    <name evidence="1" type="ORF">AAFF_G00163300</name>
</gene>
<accession>A0AAD7WW75</accession>
<comment type="caution">
    <text evidence="1">The sequence shown here is derived from an EMBL/GenBank/DDBJ whole genome shotgun (WGS) entry which is preliminary data.</text>
</comment>
<keyword evidence="2" id="KW-1185">Reference proteome</keyword>
<proteinExistence type="predicted"/>
<dbReference type="Proteomes" id="UP001221898">
    <property type="component" value="Unassembled WGS sequence"/>
</dbReference>
<dbReference type="AlphaFoldDB" id="A0AAD7WW75"/>
<evidence type="ECO:0000313" key="2">
    <source>
        <dbReference type="Proteomes" id="UP001221898"/>
    </source>
</evidence>
<dbReference type="EMBL" id="JAINUG010000022">
    <property type="protein sequence ID" value="KAJ8411522.1"/>
    <property type="molecule type" value="Genomic_DNA"/>
</dbReference>
<name>A0AAD7WW75_9TELE</name>
<organism evidence="1 2">
    <name type="scientific">Aldrovandia affinis</name>
    <dbReference type="NCBI Taxonomy" id="143900"/>
    <lineage>
        <taxon>Eukaryota</taxon>
        <taxon>Metazoa</taxon>
        <taxon>Chordata</taxon>
        <taxon>Craniata</taxon>
        <taxon>Vertebrata</taxon>
        <taxon>Euteleostomi</taxon>
        <taxon>Actinopterygii</taxon>
        <taxon>Neopterygii</taxon>
        <taxon>Teleostei</taxon>
        <taxon>Notacanthiformes</taxon>
        <taxon>Halosauridae</taxon>
        <taxon>Aldrovandia</taxon>
    </lineage>
</organism>
<evidence type="ECO:0000313" key="1">
    <source>
        <dbReference type="EMBL" id="KAJ8411522.1"/>
    </source>
</evidence>